<accession>A0A6I9UG53</accession>
<sequence length="160" mass="17475">MNRWPYQQQALVGGCVADGVVCPKPRKIGIALHFHEPMRPPSRFLHINNQQSEACEAKAGMELLEIIRVKENCGFERSNFQVASSPPFFTGSPPSRASNPIVQDAQFHSNNGYPFSPLFEAPSSTRKGGGCVRMNFGPKPAPVRIEGFNCRGNCSISAVA</sequence>
<evidence type="ECO:0000313" key="2">
    <source>
        <dbReference type="RefSeq" id="XP_011096991.1"/>
    </source>
</evidence>
<dbReference type="PANTHER" id="PTHR33384">
    <property type="entry name" value="EXPRESSED PROTEIN"/>
    <property type="match status" value="1"/>
</dbReference>
<name>A0A6I9UG53_SESIN</name>
<dbReference type="KEGG" id="sind:105176019"/>
<dbReference type="OrthoDB" id="902328at2759"/>
<dbReference type="AlphaFoldDB" id="A0A6I9UG53"/>
<dbReference type="RefSeq" id="XP_011096991.1">
    <property type="nucleotide sequence ID" value="XM_011098689.2"/>
</dbReference>
<dbReference type="Proteomes" id="UP000504604">
    <property type="component" value="Linkage group LG13"/>
</dbReference>
<dbReference type="PANTHER" id="PTHR33384:SF22">
    <property type="match status" value="1"/>
</dbReference>
<reference evidence="2" key="1">
    <citation type="submission" date="2025-08" db="UniProtKB">
        <authorList>
            <consortium name="RefSeq"/>
        </authorList>
    </citation>
    <scope>IDENTIFICATION</scope>
</reference>
<proteinExistence type="predicted"/>
<evidence type="ECO:0000313" key="1">
    <source>
        <dbReference type="Proteomes" id="UP000504604"/>
    </source>
</evidence>
<organism evidence="1 2">
    <name type="scientific">Sesamum indicum</name>
    <name type="common">Oriental sesame</name>
    <name type="synonym">Sesamum orientale</name>
    <dbReference type="NCBI Taxonomy" id="4182"/>
    <lineage>
        <taxon>Eukaryota</taxon>
        <taxon>Viridiplantae</taxon>
        <taxon>Streptophyta</taxon>
        <taxon>Embryophyta</taxon>
        <taxon>Tracheophyta</taxon>
        <taxon>Spermatophyta</taxon>
        <taxon>Magnoliopsida</taxon>
        <taxon>eudicotyledons</taxon>
        <taxon>Gunneridae</taxon>
        <taxon>Pentapetalae</taxon>
        <taxon>asterids</taxon>
        <taxon>lamiids</taxon>
        <taxon>Lamiales</taxon>
        <taxon>Pedaliaceae</taxon>
        <taxon>Sesamum</taxon>
    </lineage>
</organism>
<protein>
    <submittedName>
        <fullName evidence="2">Uncharacterized protein LOC105176019 isoform X1</fullName>
    </submittedName>
</protein>
<dbReference type="InParanoid" id="A0A6I9UG53"/>
<gene>
    <name evidence="2" type="primary">LOC105176019</name>
</gene>
<dbReference type="GeneID" id="105176019"/>
<keyword evidence="1" id="KW-1185">Reference proteome</keyword>
<dbReference type="PROSITE" id="PS51257">
    <property type="entry name" value="PROKAR_LIPOPROTEIN"/>
    <property type="match status" value="1"/>
</dbReference>